<reference evidence="1" key="2">
    <citation type="submission" date="2025-09" db="UniProtKB">
        <authorList>
            <consortium name="EnsemblPlants"/>
        </authorList>
    </citation>
    <scope>IDENTIFICATION</scope>
</reference>
<sequence>MAASVDWSSLPYDLINRVAECLLATDDIDYYMDLRAVCSSWRRATAGAMNNPDPCFRSMRWVVIDEVSHSLDVKRGTRLLMNKTTGRFLRKDLPMLNRYYVITSGPHGFFVLADREPPHAVCILNPLTGYLLRFMAPMVNEAVHYAVVYGPVDAPALMLFCDSCRKLYGANINSRCFDVIVDDKVTYPISRLGFIGRFDSGDMRKKFFDLLRSFGVHPFEMLSVYPSETGHAIRCSIVGSAGIKLIIIKLQHSVEVFRWNTDRGGLFEPIKSIGNQAIFLGHRNCLSVNADMFPSIDANCIYYLKSLDPYDIYMYDLKDGKEERVSGAITAINCHFMSDAKPPFTIIQLLSSFTTNAWDSERKGHPDIEDYGLSSLFEELEFGD</sequence>
<evidence type="ECO:0000313" key="2">
    <source>
        <dbReference type="Proteomes" id="UP001732700"/>
    </source>
</evidence>
<organism evidence="1 2">
    <name type="scientific">Avena sativa</name>
    <name type="common">Oat</name>
    <dbReference type="NCBI Taxonomy" id="4498"/>
    <lineage>
        <taxon>Eukaryota</taxon>
        <taxon>Viridiplantae</taxon>
        <taxon>Streptophyta</taxon>
        <taxon>Embryophyta</taxon>
        <taxon>Tracheophyta</taxon>
        <taxon>Spermatophyta</taxon>
        <taxon>Magnoliopsida</taxon>
        <taxon>Liliopsida</taxon>
        <taxon>Poales</taxon>
        <taxon>Poaceae</taxon>
        <taxon>BOP clade</taxon>
        <taxon>Pooideae</taxon>
        <taxon>Poodae</taxon>
        <taxon>Poeae</taxon>
        <taxon>Poeae Chloroplast Group 1 (Aveneae type)</taxon>
        <taxon>Aveninae</taxon>
        <taxon>Avena</taxon>
    </lineage>
</organism>
<accession>A0ACD5X9M0</accession>
<name>A0ACD5X9M0_AVESA</name>
<dbReference type="Proteomes" id="UP001732700">
    <property type="component" value="Chromosome 4D"/>
</dbReference>
<proteinExistence type="predicted"/>
<evidence type="ECO:0000313" key="1">
    <source>
        <dbReference type="EnsemblPlants" id="AVESA.00010b.r2.4DG0777400.4.CDS.1"/>
    </source>
</evidence>
<dbReference type="EnsemblPlants" id="AVESA.00010b.r2.4DG0777400.4">
    <property type="protein sequence ID" value="AVESA.00010b.r2.4DG0777400.4.CDS.1"/>
    <property type="gene ID" value="AVESA.00010b.r2.4DG0777400"/>
</dbReference>
<protein>
    <submittedName>
        <fullName evidence="1">Uncharacterized protein</fullName>
    </submittedName>
</protein>
<keyword evidence="2" id="KW-1185">Reference proteome</keyword>
<reference evidence="1" key="1">
    <citation type="submission" date="2021-05" db="EMBL/GenBank/DDBJ databases">
        <authorList>
            <person name="Scholz U."/>
            <person name="Mascher M."/>
            <person name="Fiebig A."/>
        </authorList>
    </citation>
    <scope>NUCLEOTIDE SEQUENCE [LARGE SCALE GENOMIC DNA]</scope>
</reference>